<reference evidence="11 12" key="1">
    <citation type="submission" date="2021-03" db="EMBL/GenBank/DDBJ databases">
        <title>The first data on the complete genome of the tetrodotoxin-producing bacterium.</title>
        <authorList>
            <person name="Melnikova D.I."/>
            <person name="Nijland R."/>
            <person name="Magarlamov T.Y."/>
        </authorList>
    </citation>
    <scope>NUCLEOTIDE SEQUENCE [LARGE SCALE GENOMIC DNA]</scope>
    <source>
        <strain evidence="11 12">1839</strain>
    </source>
</reference>
<dbReference type="RefSeq" id="WP_214474984.1">
    <property type="nucleotide sequence ID" value="NZ_CANKUS010000003.1"/>
</dbReference>
<dbReference type="Proteomes" id="UP000679247">
    <property type="component" value="Chromosome"/>
</dbReference>
<keyword evidence="7" id="KW-0482">Metalloprotease</keyword>
<gene>
    <name evidence="11" type="ORF">J1899_15080</name>
</gene>
<dbReference type="SUPFAM" id="SSF54106">
    <property type="entry name" value="LysM domain"/>
    <property type="match status" value="1"/>
</dbReference>
<dbReference type="SUPFAM" id="SSF53187">
    <property type="entry name" value="Zn-dependent exopeptidases"/>
    <property type="match status" value="1"/>
</dbReference>
<comment type="similarity">
    <text evidence="2 8">Belongs to the peptidase M14 family.</text>
</comment>
<evidence type="ECO:0000256" key="6">
    <source>
        <dbReference type="ARBA" id="ARBA00022833"/>
    </source>
</evidence>
<dbReference type="PANTHER" id="PTHR11705:SF143">
    <property type="entry name" value="SLL0236 PROTEIN"/>
    <property type="match status" value="1"/>
</dbReference>
<evidence type="ECO:0000256" key="4">
    <source>
        <dbReference type="ARBA" id="ARBA00022723"/>
    </source>
</evidence>
<evidence type="ECO:0000256" key="7">
    <source>
        <dbReference type="ARBA" id="ARBA00023049"/>
    </source>
</evidence>
<evidence type="ECO:0000256" key="5">
    <source>
        <dbReference type="ARBA" id="ARBA00022801"/>
    </source>
</evidence>
<dbReference type="Pfam" id="PF00246">
    <property type="entry name" value="Peptidase_M14"/>
    <property type="match status" value="1"/>
</dbReference>
<organism evidence="11 12">
    <name type="scientific">Cytobacillus gottheilii</name>
    <dbReference type="NCBI Taxonomy" id="859144"/>
    <lineage>
        <taxon>Bacteria</taxon>
        <taxon>Bacillati</taxon>
        <taxon>Bacillota</taxon>
        <taxon>Bacilli</taxon>
        <taxon>Bacillales</taxon>
        <taxon>Bacillaceae</taxon>
        <taxon>Cytobacillus</taxon>
    </lineage>
</organism>
<keyword evidence="3" id="KW-0645">Protease</keyword>
<dbReference type="PROSITE" id="PS51782">
    <property type="entry name" value="LYSM"/>
    <property type="match status" value="2"/>
</dbReference>
<feature type="domain" description="Peptidase M14" evidence="10">
    <location>
        <begin position="108"/>
        <end position="393"/>
    </location>
</feature>
<evidence type="ECO:0000256" key="2">
    <source>
        <dbReference type="ARBA" id="ARBA00005988"/>
    </source>
</evidence>
<dbReference type="CDD" id="cd00118">
    <property type="entry name" value="LysM"/>
    <property type="match status" value="2"/>
</dbReference>
<evidence type="ECO:0000256" key="1">
    <source>
        <dbReference type="ARBA" id="ARBA00001947"/>
    </source>
</evidence>
<dbReference type="Pfam" id="PF01476">
    <property type="entry name" value="LysM"/>
    <property type="match status" value="2"/>
</dbReference>
<evidence type="ECO:0000259" key="10">
    <source>
        <dbReference type="PROSITE" id="PS52035"/>
    </source>
</evidence>
<feature type="domain" description="LysM" evidence="9">
    <location>
        <begin position="51"/>
        <end position="95"/>
    </location>
</feature>
<dbReference type="PROSITE" id="PS00132">
    <property type="entry name" value="CARBOXYPEPT_ZN_1"/>
    <property type="match status" value="1"/>
</dbReference>
<protein>
    <submittedName>
        <fullName evidence="11">LysM peptidoglycan-binding domain-containing protein</fullName>
    </submittedName>
</protein>
<dbReference type="SMART" id="SM00631">
    <property type="entry name" value="Zn_pept"/>
    <property type="match status" value="1"/>
</dbReference>
<proteinExistence type="inferred from homology"/>
<evidence type="ECO:0000313" key="11">
    <source>
        <dbReference type="EMBL" id="QVY60335.1"/>
    </source>
</evidence>
<keyword evidence="4" id="KW-0479">Metal-binding</keyword>
<dbReference type="PANTHER" id="PTHR11705">
    <property type="entry name" value="PROTEASE FAMILY M14 CARBOXYPEPTIDASE A,B"/>
    <property type="match status" value="1"/>
</dbReference>
<dbReference type="InterPro" id="IPR057246">
    <property type="entry name" value="CARBOXYPEPT_ZN_1"/>
</dbReference>
<dbReference type="InterPro" id="IPR034274">
    <property type="entry name" value="ENP1_M14_CPD"/>
</dbReference>
<evidence type="ECO:0000259" key="9">
    <source>
        <dbReference type="PROSITE" id="PS51782"/>
    </source>
</evidence>
<dbReference type="SMART" id="SM00257">
    <property type="entry name" value="LysM"/>
    <property type="match status" value="2"/>
</dbReference>
<feature type="domain" description="LysM" evidence="9">
    <location>
        <begin position="1"/>
        <end position="45"/>
    </location>
</feature>
<keyword evidence="12" id="KW-1185">Reference proteome</keyword>
<dbReference type="CDD" id="cd06229">
    <property type="entry name" value="M14_Endopeptidase_I"/>
    <property type="match status" value="1"/>
</dbReference>
<dbReference type="EMBL" id="CP071709">
    <property type="protein sequence ID" value="QVY60335.1"/>
    <property type="molecule type" value="Genomic_DNA"/>
</dbReference>
<evidence type="ECO:0000313" key="12">
    <source>
        <dbReference type="Proteomes" id="UP000679247"/>
    </source>
</evidence>
<keyword evidence="6" id="KW-0862">Zinc</keyword>
<dbReference type="InterPro" id="IPR036779">
    <property type="entry name" value="LysM_dom_sf"/>
</dbReference>
<sequence>MKIIVRSGDSLWYYSQLFMVPLNLIIDSNPNINPSALQIGQEVQIPGFSIERYSVKRGDTFWKLSAGRHLSADALLLLNQNINPNQLVIGSVINLPKRMIAPSLNRRMNYTFESLQTDLTSLKGVFPFIQINTIGNSVLGKPIQEIKIGTGPKKVQINASFHANEWITTPILMALVNNYLLALTNMRPIRGLDVLPYYQNVSLSIVPMVNPDGVNLVLKGPPAQMRDQVLQINNGSTDFSGWKANIRGVDLNNQYPAKWEVEKERKEEKTPAPRDFPGTAPLTEPEAVAMAEFARENQFDRMLAFHTQGEEFYWGYEGLEPPESQVIADEFERVSGYTSVQYIDSFAGYKDWFVQEFRKPGFTIELGKGINPLPLSQFDEIYEEVLGIFLASLYM</sequence>
<evidence type="ECO:0000256" key="8">
    <source>
        <dbReference type="PROSITE-ProRule" id="PRU01379"/>
    </source>
</evidence>
<name>A0ABX8F7A5_9BACI</name>
<dbReference type="InterPro" id="IPR018392">
    <property type="entry name" value="LysM"/>
</dbReference>
<accession>A0ABX8F7A5</accession>
<feature type="active site" description="Proton donor/acceptor" evidence="8">
    <location>
        <position position="365"/>
    </location>
</feature>
<evidence type="ECO:0000256" key="3">
    <source>
        <dbReference type="ARBA" id="ARBA00022670"/>
    </source>
</evidence>
<keyword evidence="5" id="KW-0378">Hydrolase</keyword>
<dbReference type="PROSITE" id="PS52035">
    <property type="entry name" value="PEPTIDASE_M14"/>
    <property type="match status" value="1"/>
</dbReference>
<comment type="cofactor">
    <cofactor evidence="1">
        <name>Zn(2+)</name>
        <dbReference type="ChEBI" id="CHEBI:29105"/>
    </cofactor>
</comment>
<dbReference type="InterPro" id="IPR000834">
    <property type="entry name" value="Peptidase_M14"/>
</dbReference>
<dbReference type="Gene3D" id="3.10.350.10">
    <property type="entry name" value="LysM domain"/>
    <property type="match status" value="2"/>
</dbReference>
<dbReference type="Gene3D" id="3.40.630.10">
    <property type="entry name" value="Zn peptidases"/>
    <property type="match status" value="1"/>
</dbReference>